<dbReference type="AlphaFoldDB" id="A0A1B1N7T8"/>
<dbReference type="InterPro" id="IPR013325">
    <property type="entry name" value="RNA_pol_sigma_r2"/>
</dbReference>
<dbReference type="STRING" id="1758689.SGUI_0100"/>
<dbReference type="EMBL" id="CP014989">
    <property type="protein sequence ID" value="ANS77496.1"/>
    <property type="molecule type" value="Genomic_DNA"/>
</dbReference>
<keyword evidence="9" id="KW-1185">Reference proteome</keyword>
<dbReference type="InterPro" id="IPR014284">
    <property type="entry name" value="RNA_pol_sigma-70_dom"/>
</dbReference>
<gene>
    <name evidence="8" type="ORF">SGUI_0100</name>
</gene>
<dbReference type="SUPFAM" id="SSF88946">
    <property type="entry name" value="Sigma2 domain of RNA polymerase sigma factors"/>
    <property type="match status" value="1"/>
</dbReference>
<name>A0A1B1N7T8_9MICO</name>
<dbReference type="InterPro" id="IPR036388">
    <property type="entry name" value="WH-like_DNA-bd_sf"/>
</dbReference>
<dbReference type="InterPro" id="IPR039425">
    <property type="entry name" value="RNA_pol_sigma-70-like"/>
</dbReference>
<dbReference type="KEGG" id="serj:SGUI_0100"/>
<dbReference type="PATRIC" id="fig|1758689.4.peg.100"/>
<keyword evidence="5" id="KW-0804">Transcription</keyword>
<evidence type="ECO:0000259" key="7">
    <source>
        <dbReference type="Pfam" id="PF08281"/>
    </source>
</evidence>
<dbReference type="InterPro" id="IPR013249">
    <property type="entry name" value="RNA_pol_sigma70_r4_t2"/>
</dbReference>
<dbReference type="SUPFAM" id="SSF88659">
    <property type="entry name" value="Sigma3 and sigma4 domains of RNA polymerase sigma factors"/>
    <property type="match status" value="1"/>
</dbReference>
<proteinExistence type="inferred from homology"/>
<keyword evidence="2" id="KW-0805">Transcription regulation</keyword>
<organism evidence="8 9">
    <name type="scientific">Serinicoccus hydrothermalis</name>
    <dbReference type="NCBI Taxonomy" id="1758689"/>
    <lineage>
        <taxon>Bacteria</taxon>
        <taxon>Bacillati</taxon>
        <taxon>Actinomycetota</taxon>
        <taxon>Actinomycetes</taxon>
        <taxon>Micrococcales</taxon>
        <taxon>Ornithinimicrobiaceae</taxon>
        <taxon>Serinicoccus</taxon>
    </lineage>
</organism>
<dbReference type="InterPro" id="IPR013324">
    <property type="entry name" value="RNA_pol_sigma_r3/r4-like"/>
</dbReference>
<evidence type="ECO:0000256" key="2">
    <source>
        <dbReference type="ARBA" id="ARBA00023015"/>
    </source>
</evidence>
<dbReference type="NCBIfam" id="TIGR02937">
    <property type="entry name" value="sigma70-ECF"/>
    <property type="match status" value="1"/>
</dbReference>
<dbReference type="GO" id="GO:0006352">
    <property type="term" value="P:DNA-templated transcription initiation"/>
    <property type="evidence" value="ECO:0007669"/>
    <property type="project" value="InterPro"/>
</dbReference>
<dbReference type="InterPro" id="IPR007627">
    <property type="entry name" value="RNA_pol_sigma70_r2"/>
</dbReference>
<dbReference type="PANTHER" id="PTHR43133">
    <property type="entry name" value="RNA POLYMERASE ECF-TYPE SIGMA FACTO"/>
    <property type="match status" value="1"/>
</dbReference>
<dbReference type="Pfam" id="PF04542">
    <property type="entry name" value="Sigma70_r2"/>
    <property type="match status" value="1"/>
</dbReference>
<dbReference type="RefSeq" id="WP_066634883.1">
    <property type="nucleotide sequence ID" value="NZ_CP014989.1"/>
</dbReference>
<dbReference type="Gene3D" id="1.10.1740.10">
    <property type="match status" value="1"/>
</dbReference>
<dbReference type="OrthoDB" id="4864396at2"/>
<accession>A0A1B1N7T8</accession>
<evidence type="ECO:0000313" key="9">
    <source>
        <dbReference type="Proteomes" id="UP000092482"/>
    </source>
</evidence>
<dbReference type="Pfam" id="PF08281">
    <property type="entry name" value="Sigma70_r4_2"/>
    <property type="match status" value="1"/>
</dbReference>
<feature type="domain" description="RNA polymerase sigma-70 region 2" evidence="6">
    <location>
        <begin position="12"/>
        <end position="75"/>
    </location>
</feature>
<evidence type="ECO:0000256" key="3">
    <source>
        <dbReference type="ARBA" id="ARBA00023082"/>
    </source>
</evidence>
<dbReference type="Proteomes" id="UP000092482">
    <property type="component" value="Chromosome"/>
</dbReference>
<evidence type="ECO:0000256" key="1">
    <source>
        <dbReference type="ARBA" id="ARBA00010641"/>
    </source>
</evidence>
<dbReference type="GO" id="GO:0016987">
    <property type="term" value="F:sigma factor activity"/>
    <property type="evidence" value="ECO:0007669"/>
    <property type="project" value="UniProtKB-KW"/>
</dbReference>
<dbReference type="GO" id="GO:0003677">
    <property type="term" value="F:DNA binding"/>
    <property type="evidence" value="ECO:0007669"/>
    <property type="project" value="UniProtKB-KW"/>
</dbReference>
<reference evidence="8 9" key="1">
    <citation type="submission" date="2016-03" db="EMBL/GenBank/DDBJ databases">
        <title>Shallow-sea hydrothermal system.</title>
        <authorList>
            <person name="Tang K."/>
        </authorList>
    </citation>
    <scope>NUCLEOTIDE SEQUENCE [LARGE SCALE GENOMIC DNA]</scope>
    <source>
        <strain evidence="8 9">JLT9</strain>
    </source>
</reference>
<sequence>MLTADPAYSEFVTARGPRLRRAAYLLCGDVDLAEDLLQEAFIALAEKWESVDNPDGFVRRVIYRKRVSWWRKTRREVAVERMPERGIPDGAEDRARDDEVHAALRTLPPRQRAALVLRYFEDLTEAQTAEVMGVRPGTVKSLSHHAIARLREELGSQGLGAMEQKESLG</sequence>
<dbReference type="Gene3D" id="1.10.10.10">
    <property type="entry name" value="Winged helix-like DNA-binding domain superfamily/Winged helix DNA-binding domain"/>
    <property type="match status" value="1"/>
</dbReference>
<evidence type="ECO:0000256" key="5">
    <source>
        <dbReference type="ARBA" id="ARBA00023163"/>
    </source>
</evidence>
<dbReference type="InterPro" id="IPR014325">
    <property type="entry name" value="RNA_pol_sigma-E_actinobac"/>
</dbReference>
<evidence type="ECO:0000259" key="6">
    <source>
        <dbReference type="Pfam" id="PF04542"/>
    </source>
</evidence>
<evidence type="ECO:0000256" key="4">
    <source>
        <dbReference type="ARBA" id="ARBA00023125"/>
    </source>
</evidence>
<protein>
    <submittedName>
        <fullName evidence="8">RNA polymerase ECF-subfamily sigma factor</fullName>
    </submittedName>
</protein>
<dbReference type="PANTHER" id="PTHR43133:SF50">
    <property type="entry name" value="ECF RNA POLYMERASE SIGMA FACTOR SIGM"/>
    <property type="match status" value="1"/>
</dbReference>
<evidence type="ECO:0000313" key="8">
    <source>
        <dbReference type="EMBL" id="ANS77496.1"/>
    </source>
</evidence>
<keyword evidence="3" id="KW-0731">Sigma factor</keyword>
<comment type="similarity">
    <text evidence="1">Belongs to the sigma-70 factor family. ECF subfamily.</text>
</comment>
<feature type="domain" description="RNA polymerase sigma factor 70 region 4 type 2" evidence="7">
    <location>
        <begin position="98"/>
        <end position="150"/>
    </location>
</feature>
<dbReference type="NCBIfam" id="TIGR02983">
    <property type="entry name" value="SigE-fam_strep"/>
    <property type="match status" value="1"/>
</dbReference>
<dbReference type="CDD" id="cd06171">
    <property type="entry name" value="Sigma70_r4"/>
    <property type="match status" value="1"/>
</dbReference>
<keyword evidence="4" id="KW-0238">DNA-binding</keyword>